<keyword evidence="1" id="KW-1133">Transmembrane helix</keyword>
<dbReference type="GO" id="GO:0005886">
    <property type="term" value="C:plasma membrane"/>
    <property type="evidence" value="ECO:0007669"/>
    <property type="project" value="TreeGrafter"/>
</dbReference>
<dbReference type="EMBL" id="JXJU01000004">
    <property type="protein sequence ID" value="PCS00398.1"/>
    <property type="molecule type" value="Genomic_DNA"/>
</dbReference>
<protein>
    <submittedName>
        <fullName evidence="3">Glycosyl transferase</fullName>
    </submittedName>
</protein>
<evidence type="ECO:0000256" key="1">
    <source>
        <dbReference type="SAM" id="Phobius"/>
    </source>
</evidence>
<dbReference type="Pfam" id="PF00535">
    <property type="entry name" value="Glycos_transf_2"/>
    <property type="match status" value="1"/>
</dbReference>
<dbReference type="PANTHER" id="PTHR48090:SF8">
    <property type="entry name" value="GLYCOSYLTRANSFERASE CSBB-RELATED"/>
    <property type="match status" value="1"/>
</dbReference>
<dbReference type="Gene3D" id="3.90.550.10">
    <property type="entry name" value="Spore Coat Polysaccharide Biosynthesis Protein SpsA, Chain A"/>
    <property type="match status" value="1"/>
</dbReference>
<accession>A0A2A5RM69</accession>
<dbReference type="STRING" id="1291764.GCA_001311235_01985"/>
<dbReference type="AlphaFoldDB" id="A0A2A5RM69"/>
<keyword evidence="1" id="KW-0812">Transmembrane</keyword>
<evidence type="ECO:0000259" key="2">
    <source>
        <dbReference type="Pfam" id="PF00535"/>
    </source>
</evidence>
<gene>
    <name evidence="3" type="ORF">RT41_GL001285</name>
</gene>
<feature type="transmembrane region" description="Helical" evidence="1">
    <location>
        <begin position="231"/>
        <end position="254"/>
    </location>
</feature>
<dbReference type="SUPFAM" id="SSF53448">
    <property type="entry name" value="Nucleotide-diphospho-sugar transferases"/>
    <property type="match status" value="1"/>
</dbReference>
<organism evidence="3 4">
    <name type="scientific">Lactococcus fujiensis JCM 16395</name>
    <dbReference type="NCBI Taxonomy" id="1291764"/>
    <lineage>
        <taxon>Bacteria</taxon>
        <taxon>Bacillati</taxon>
        <taxon>Bacillota</taxon>
        <taxon>Bacilli</taxon>
        <taxon>Lactobacillales</taxon>
        <taxon>Streptococcaceae</taxon>
        <taxon>Lactococcus</taxon>
    </lineage>
</organism>
<dbReference type="InterPro" id="IPR029044">
    <property type="entry name" value="Nucleotide-diphossugar_trans"/>
</dbReference>
<dbReference type="GO" id="GO:0016740">
    <property type="term" value="F:transferase activity"/>
    <property type="evidence" value="ECO:0007669"/>
    <property type="project" value="UniProtKB-KW"/>
</dbReference>
<proteinExistence type="predicted"/>
<keyword evidence="3" id="KW-0808">Transferase</keyword>
<dbReference type="PANTHER" id="PTHR48090">
    <property type="entry name" value="UNDECAPRENYL-PHOSPHATE 4-DEOXY-4-FORMAMIDO-L-ARABINOSE TRANSFERASE-RELATED"/>
    <property type="match status" value="1"/>
</dbReference>
<feature type="domain" description="Glycosyltransferase 2-like" evidence="2">
    <location>
        <begin position="7"/>
        <end position="172"/>
    </location>
</feature>
<reference evidence="3 4" key="1">
    <citation type="submission" date="2014-12" db="EMBL/GenBank/DDBJ databases">
        <title>Draft genome sequences of 10 type strains of Lactococcus.</title>
        <authorList>
            <person name="Sun Z."/>
            <person name="Zhong Z."/>
            <person name="Liu W."/>
            <person name="Zhang W."/>
            <person name="Zhang H."/>
        </authorList>
    </citation>
    <scope>NUCLEOTIDE SEQUENCE [LARGE SCALE GENOMIC DNA]</scope>
    <source>
        <strain evidence="3 4">JCM 16395</strain>
    </source>
</reference>
<sequence length="321" mass="36253">MMVQQLSLIIPCYNEENTVSACFNAIQKIEQEIPLEFEYIFVNDGSTDSTLAKIKALHHAYPASISYLSFSRNFGKEAAIFAGLEASSGEYVTLLDADLQDPPELLIDMWEKIQDVEIDCVAAQRTDRKGEQLLVSASSKLFYKVINKISEVPIVDGVRDFRLMTRQMVDAILSISEVNRFSKGIFAWVGFNTAYVTYANQERMSGQSKWSFKNKVSYAIDGMVNFSAAPLVFATYMGMSIVGVDILIMFILFVRQLVFHNSVSGWTSMSLIILLCFGFLMFTLGIIGRYIADIFSESKNRPIYIIKEKSPDDEKKKNKVK</sequence>
<keyword evidence="1" id="KW-0472">Membrane</keyword>
<dbReference type="InterPro" id="IPR001173">
    <property type="entry name" value="Glyco_trans_2-like"/>
</dbReference>
<feature type="transmembrane region" description="Helical" evidence="1">
    <location>
        <begin position="266"/>
        <end position="292"/>
    </location>
</feature>
<dbReference type="InterPro" id="IPR050256">
    <property type="entry name" value="Glycosyltransferase_2"/>
</dbReference>
<dbReference type="Proteomes" id="UP000218181">
    <property type="component" value="Unassembled WGS sequence"/>
</dbReference>
<name>A0A2A5RM69_9LACT</name>
<keyword evidence="4" id="KW-1185">Reference proteome</keyword>
<comment type="caution">
    <text evidence="3">The sequence shown here is derived from an EMBL/GenBank/DDBJ whole genome shotgun (WGS) entry which is preliminary data.</text>
</comment>
<evidence type="ECO:0000313" key="4">
    <source>
        <dbReference type="Proteomes" id="UP000218181"/>
    </source>
</evidence>
<dbReference type="CDD" id="cd04187">
    <property type="entry name" value="DPM1_like_bac"/>
    <property type="match status" value="1"/>
</dbReference>
<evidence type="ECO:0000313" key="3">
    <source>
        <dbReference type="EMBL" id="PCS00398.1"/>
    </source>
</evidence>